<dbReference type="EC" id="2.5.1.18" evidence="1"/>
<dbReference type="Pfam" id="PF02798">
    <property type="entry name" value="GST_N"/>
    <property type="match status" value="1"/>
</dbReference>
<feature type="domain" description="GST C-terminal" evidence="3">
    <location>
        <begin position="66"/>
        <end position="202"/>
    </location>
</feature>
<evidence type="ECO:0000313" key="5">
    <source>
        <dbReference type="Proteomes" id="UP001642483"/>
    </source>
</evidence>
<dbReference type="InterPro" id="IPR004045">
    <property type="entry name" value="Glutathione_S-Trfase_N"/>
</dbReference>
<dbReference type="PROSITE" id="PS50404">
    <property type="entry name" value="GST_NTER"/>
    <property type="match status" value="1"/>
</dbReference>
<dbReference type="SFLD" id="SFLDG00363">
    <property type="entry name" value="AMPS_(cytGST):_Alpha-__Mu-__Pi"/>
    <property type="match status" value="1"/>
</dbReference>
<dbReference type="PANTHER" id="PTHR11571">
    <property type="entry name" value="GLUTATHIONE S-TRANSFERASE"/>
    <property type="match status" value="1"/>
</dbReference>
<dbReference type="EMBL" id="CAWYQH010000013">
    <property type="protein sequence ID" value="CAK8674278.1"/>
    <property type="molecule type" value="Genomic_DNA"/>
</dbReference>
<sequence length="202" mass="22941">MPNYKLVYFNSKGRAEVVRLMFAEAGIEFEDKRVQEEDWPQLKPTMPFGQLPVLYIDDKPPLPQSGAIERYVARELNFDGGSSLAFAYIDMVCNVLEDVGSKVPFMEEDEAKKAAGTKDALENHIYPAFDKIEKKFKEGGEEFLIAKRLTLADLAIFHFSDVARVIDANFITKYPTLDALCKRVAARPSIKKYLENRPKTPL</sequence>
<dbReference type="InterPro" id="IPR010987">
    <property type="entry name" value="Glutathione-S-Trfase_C-like"/>
</dbReference>
<evidence type="ECO:0000259" key="2">
    <source>
        <dbReference type="PROSITE" id="PS50404"/>
    </source>
</evidence>
<evidence type="ECO:0000259" key="3">
    <source>
        <dbReference type="PROSITE" id="PS50405"/>
    </source>
</evidence>
<feature type="domain" description="GST N-terminal" evidence="2">
    <location>
        <begin position="2"/>
        <end position="80"/>
    </location>
</feature>
<dbReference type="SFLD" id="SFLDG01205">
    <property type="entry name" value="AMPS.1"/>
    <property type="match status" value="1"/>
</dbReference>
<dbReference type="CDD" id="cd03039">
    <property type="entry name" value="GST_N_Sigma_like"/>
    <property type="match status" value="1"/>
</dbReference>
<name>A0ABP0F681_CLALP</name>
<reference evidence="4 5" key="1">
    <citation type="submission" date="2024-02" db="EMBL/GenBank/DDBJ databases">
        <authorList>
            <person name="Daric V."/>
            <person name="Darras S."/>
        </authorList>
    </citation>
    <scope>NUCLEOTIDE SEQUENCE [LARGE SCALE GENOMIC DNA]</scope>
</reference>
<dbReference type="Gene3D" id="3.40.30.10">
    <property type="entry name" value="Glutaredoxin"/>
    <property type="match status" value="1"/>
</dbReference>
<dbReference type="InterPro" id="IPR040079">
    <property type="entry name" value="Glutathione_S-Trfase"/>
</dbReference>
<dbReference type="InterPro" id="IPR036282">
    <property type="entry name" value="Glutathione-S-Trfase_C_sf"/>
</dbReference>
<keyword evidence="5" id="KW-1185">Reference proteome</keyword>
<dbReference type="SFLD" id="SFLDS00019">
    <property type="entry name" value="Glutathione_Transferase_(cytos"/>
    <property type="match status" value="1"/>
</dbReference>
<dbReference type="InterPro" id="IPR004046">
    <property type="entry name" value="GST_C"/>
</dbReference>
<dbReference type="SUPFAM" id="SSF52833">
    <property type="entry name" value="Thioredoxin-like"/>
    <property type="match status" value="1"/>
</dbReference>
<dbReference type="Gene3D" id="1.20.1050.10">
    <property type="match status" value="1"/>
</dbReference>
<proteinExistence type="predicted"/>
<dbReference type="InterPro" id="IPR036249">
    <property type="entry name" value="Thioredoxin-like_sf"/>
</dbReference>
<dbReference type="InterPro" id="IPR050213">
    <property type="entry name" value="GST_superfamily"/>
</dbReference>
<comment type="caution">
    <text evidence="4">The sequence shown here is derived from an EMBL/GenBank/DDBJ whole genome shotgun (WGS) entry which is preliminary data.</text>
</comment>
<dbReference type="Proteomes" id="UP001642483">
    <property type="component" value="Unassembled WGS sequence"/>
</dbReference>
<protein>
    <recommendedName>
        <fullName evidence="1">glutathione transferase</fullName>
        <ecNumber evidence="1">2.5.1.18</ecNumber>
    </recommendedName>
</protein>
<dbReference type="PANTHER" id="PTHR11571:SF150">
    <property type="entry name" value="GLUTATHIONE S-TRANSFERASE"/>
    <property type="match status" value="1"/>
</dbReference>
<organism evidence="4 5">
    <name type="scientific">Clavelina lepadiformis</name>
    <name type="common">Light-bulb sea squirt</name>
    <name type="synonym">Ascidia lepadiformis</name>
    <dbReference type="NCBI Taxonomy" id="159417"/>
    <lineage>
        <taxon>Eukaryota</taxon>
        <taxon>Metazoa</taxon>
        <taxon>Chordata</taxon>
        <taxon>Tunicata</taxon>
        <taxon>Ascidiacea</taxon>
        <taxon>Aplousobranchia</taxon>
        <taxon>Clavelinidae</taxon>
        <taxon>Clavelina</taxon>
    </lineage>
</organism>
<evidence type="ECO:0000313" key="4">
    <source>
        <dbReference type="EMBL" id="CAK8674278.1"/>
    </source>
</evidence>
<dbReference type="Pfam" id="PF14497">
    <property type="entry name" value="GST_C_3"/>
    <property type="match status" value="1"/>
</dbReference>
<evidence type="ECO:0000256" key="1">
    <source>
        <dbReference type="ARBA" id="ARBA00012452"/>
    </source>
</evidence>
<dbReference type="PROSITE" id="PS50405">
    <property type="entry name" value="GST_CTER"/>
    <property type="match status" value="1"/>
</dbReference>
<gene>
    <name evidence="4" type="ORF">CVLEPA_LOCUS3992</name>
</gene>
<accession>A0ABP0F681</accession>
<dbReference type="SUPFAM" id="SSF47616">
    <property type="entry name" value="GST C-terminal domain-like"/>
    <property type="match status" value="1"/>
</dbReference>